<reference evidence="3 4" key="1">
    <citation type="submission" date="2023-07" db="EMBL/GenBank/DDBJ databases">
        <title>Genomic Encyclopedia of Type Strains, Phase IV (KMG-IV): sequencing the most valuable type-strain genomes for metagenomic binning, comparative biology and taxonomic classification.</title>
        <authorList>
            <person name="Goeker M."/>
        </authorList>
    </citation>
    <scope>NUCLEOTIDE SEQUENCE [LARGE SCALE GENOMIC DNA]</scope>
    <source>
        <strain evidence="3 4">B1-1</strain>
    </source>
</reference>
<gene>
    <name evidence="3" type="ORF">QO015_003090</name>
</gene>
<dbReference type="PANTHER" id="PTHR43364">
    <property type="entry name" value="NADH-SPECIFIC METHYLGLYOXAL REDUCTASE-RELATED"/>
    <property type="match status" value="1"/>
</dbReference>
<dbReference type="Proteomes" id="UP001223743">
    <property type="component" value="Unassembled WGS sequence"/>
</dbReference>
<dbReference type="SUPFAM" id="SSF51430">
    <property type="entry name" value="NAD(P)-linked oxidoreductase"/>
    <property type="match status" value="1"/>
</dbReference>
<dbReference type="InterPro" id="IPR050523">
    <property type="entry name" value="AKR_Detox_Biosynth"/>
</dbReference>
<evidence type="ECO:0000313" key="4">
    <source>
        <dbReference type="Proteomes" id="UP001223743"/>
    </source>
</evidence>
<protein>
    <submittedName>
        <fullName evidence="3">Aryl-alcohol dehydrogenase-like predicted oxidoreductase</fullName>
    </submittedName>
</protein>
<dbReference type="InterPro" id="IPR036812">
    <property type="entry name" value="NAD(P)_OxRdtase_dom_sf"/>
</dbReference>
<dbReference type="CDD" id="cd19102">
    <property type="entry name" value="AKR_unchar"/>
    <property type="match status" value="1"/>
</dbReference>
<evidence type="ECO:0000256" key="1">
    <source>
        <dbReference type="ARBA" id="ARBA00023002"/>
    </source>
</evidence>
<dbReference type="InterPro" id="IPR023210">
    <property type="entry name" value="NADP_OxRdtase_dom"/>
</dbReference>
<dbReference type="Pfam" id="PF00248">
    <property type="entry name" value="Aldo_ket_red"/>
    <property type="match status" value="1"/>
</dbReference>
<dbReference type="EMBL" id="JAUSWJ010000001">
    <property type="protein sequence ID" value="MDQ0517477.1"/>
    <property type="molecule type" value="Genomic_DNA"/>
</dbReference>
<keyword evidence="1" id="KW-0560">Oxidoreductase</keyword>
<dbReference type="PANTHER" id="PTHR43364:SF4">
    <property type="entry name" value="NAD(P)-LINKED OXIDOREDUCTASE SUPERFAMILY PROTEIN"/>
    <property type="match status" value="1"/>
</dbReference>
<proteinExistence type="predicted"/>
<comment type="caution">
    <text evidence="3">The sequence shown here is derived from an EMBL/GenBank/DDBJ whole genome shotgun (WGS) entry which is preliminary data.</text>
</comment>
<sequence>MATKLPTRPLGKTGLEITPVGIGAWAIGGEAWGPQDDKVSVDAIRHAVARGINWIDTAAIYGLGHSEEVVGEALRQISHEERPLVFTKCGLVWPEETPERKHVRRSGKAESVRREAEASLKRLGVEVIDLFQMHWQPEDAPIEEYWQAMLDLKQEGKVRHVGLSNHDVAALEAAEAVGHVETLQPPFSMIRRDSGATVLPWCLEHGTGTLVYSPMQAGLLSGAFSAERVANLPDSDWRKKDVQFTDNLDKNLALVDALRPIAAKHETSVGTIALAWALTWPGLTAAIVGARSPEQVDGWIGAASLALDGEDLTAITAAIRATGAGSGPVEPF</sequence>
<organism evidence="3 4">
    <name type="scientific">Kaistia geumhonensis</name>
    <dbReference type="NCBI Taxonomy" id="410839"/>
    <lineage>
        <taxon>Bacteria</taxon>
        <taxon>Pseudomonadati</taxon>
        <taxon>Pseudomonadota</taxon>
        <taxon>Alphaproteobacteria</taxon>
        <taxon>Hyphomicrobiales</taxon>
        <taxon>Kaistiaceae</taxon>
        <taxon>Kaistia</taxon>
    </lineage>
</organism>
<name>A0ABU0M928_9HYPH</name>
<evidence type="ECO:0000259" key="2">
    <source>
        <dbReference type="Pfam" id="PF00248"/>
    </source>
</evidence>
<keyword evidence="4" id="KW-1185">Reference proteome</keyword>
<feature type="domain" description="NADP-dependent oxidoreductase" evidence="2">
    <location>
        <begin position="20"/>
        <end position="319"/>
    </location>
</feature>
<evidence type="ECO:0000313" key="3">
    <source>
        <dbReference type="EMBL" id="MDQ0517477.1"/>
    </source>
</evidence>
<dbReference type="RefSeq" id="WP_266283200.1">
    <property type="nucleotide sequence ID" value="NZ_JAPKNF010000002.1"/>
</dbReference>
<dbReference type="Gene3D" id="3.20.20.100">
    <property type="entry name" value="NADP-dependent oxidoreductase domain"/>
    <property type="match status" value="1"/>
</dbReference>
<accession>A0ABU0M928</accession>